<protein>
    <submittedName>
        <fullName evidence="1">Uncharacterized protein</fullName>
    </submittedName>
</protein>
<reference evidence="1" key="1">
    <citation type="journal article" date="2021" name="Open Biol.">
        <title>Shared evolutionary footprints suggest mitochondrial oxidative damage underlies multiple complex I losses in fungi.</title>
        <authorList>
            <person name="Schikora-Tamarit M.A."/>
            <person name="Marcet-Houben M."/>
            <person name="Nosek J."/>
            <person name="Gabaldon T."/>
        </authorList>
    </citation>
    <scope>NUCLEOTIDE SEQUENCE</scope>
    <source>
        <strain evidence="1">CBS6075</strain>
    </source>
</reference>
<dbReference type="AlphaFoldDB" id="A0A9P8PA47"/>
<dbReference type="Proteomes" id="UP000769157">
    <property type="component" value="Unassembled WGS sequence"/>
</dbReference>
<proteinExistence type="predicted"/>
<keyword evidence="2" id="KW-1185">Reference proteome</keyword>
<dbReference type="RefSeq" id="XP_046062375.1">
    <property type="nucleotide sequence ID" value="XM_046202506.1"/>
</dbReference>
<reference evidence="1" key="2">
    <citation type="submission" date="2021-01" db="EMBL/GenBank/DDBJ databases">
        <authorList>
            <person name="Schikora-Tamarit M.A."/>
        </authorList>
    </citation>
    <scope>NUCLEOTIDE SEQUENCE</scope>
    <source>
        <strain evidence="1">CBS6075</strain>
    </source>
</reference>
<name>A0A9P8PA47_9ASCO</name>
<accession>A0A9P8PA47</accession>
<evidence type="ECO:0000313" key="2">
    <source>
        <dbReference type="Proteomes" id="UP000769157"/>
    </source>
</evidence>
<dbReference type="EMBL" id="JAEUBE010000158">
    <property type="protein sequence ID" value="KAH3667961.1"/>
    <property type="molecule type" value="Genomic_DNA"/>
</dbReference>
<organism evidence="1 2">
    <name type="scientific">Ogataea philodendri</name>
    <dbReference type="NCBI Taxonomy" id="1378263"/>
    <lineage>
        <taxon>Eukaryota</taxon>
        <taxon>Fungi</taxon>
        <taxon>Dikarya</taxon>
        <taxon>Ascomycota</taxon>
        <taxon>Saccharomycotina</taxon>
        <taxon>Pichiomycetes</taxon>
        <taxon>Pichiales</taxon>
        <taxon>Pichiaceae</taxon>
        <taxon>Ogataea</taxon>
    </lineage>
</organism>
<gene>
    <name evidence="1" type="ORF">OGAPHI_001715</name>
</gene>
<dbReference type="GeneID" id="70233682"/>
<evidence type="ECO:0000313" key="1">
    <source>
        <dbReference type="EMBL" id="KAH3667961.1"/>
    </source>
</evidence>
<comment type="caution">
    <text evidence="1">The sequence shown here is derived from an EMBL/GenBank/DDBJ whole genome shotgun (WGS) entry which is preliminary data.</text>
</comment>
<sequence length="153" mass="16092">MVDVRSKGASNMRSLKTGSSNTILAASGSQKTLNSEQPFLLNLARPPPMILRHLICDLSSGYFVKNTAMLVSGPMAAIASSPLCDSICSLRYGKNSSGFLAGWAGCGSLSLPFKPVGPWTSGQYSGSRFNGLAAPGNTGTFGFLMTVRNFKAF</sequence>